<sequence>MLPPLGSTSQHGVASRRGGLAACYSSRLCLARGMTLWLFRINAWKCSRSWACIAHKSYPLTLHTSLDVRLFTFGVWLCARLRMM</sequence>
<organism evidence="1 2">
    <name type="scientific">Haematococcus lacustris</name>
    <name type="common">Green alga</name>
    <name type="synonym">Haematococcus pluvialis</name>
    <dbReference type="NCBI Taxonomy" id="44745"/>
    <lineage>
        <taxon>Eukaryota</taxon>
        <taxon>Viridiplantae</taxon>
        <taxon>Chlorophyta</taxon>
        <taxon>core chlorophytes</taxon>
        <taxon>Chlorophyceae</taxon>
        <taxon>CS clade</taxon>
        <taxon>Chlamydomonadales</taxon>
        <taxon>Haematococcaceae</taxon>
        <taxon>Haematococcus</taxon>
    </lineage>
</organism>
<feature type="non-terminal residue" evidence="1">
    <location>
        <position position="1"/>
    </location>
</feature>
<dbReference type="EMBL" id="BLLF01003282">
    <property type="protein sequence ID" value="GFH26901.1"/>
    <property type="molecule type" value="Genomic_DNA"/>
</dbReference>
<comment type="caution">
    <text evidence="1">The sequence shown here is derived from an EMBL/GenBank/DDBJ whole genome shotgun (WGS) entry which is preliminary data.</text>
</comment>
<dbReference type="AlphaFoldDB" id="A0A699ZWQ6"/>
<evidence type="ECO:0000313" key="1">
    <source>
        <dbReference type="EMBL" id="GFH26901.1"/>
    </source>
</evidence>
<proteinExistence type="predicted"/>
<dbReference type="Proteomes" id="UP000485058">
    <property type="component" value="Unassembled WGS sequence"/>
</dbReference>
<keyword evidence="2" id="KW-1185">Reference proteome</keyword>
<protein>
    <submittedName>
        <fullName evidence="1">Uncharacterized protein</fullName>
    </submittedName>
</protein>
<reference evidence="1 2" key="1">
    <citation type="submission" date="2020-02" db="EMBL/GenBank/DDBJ databases">
        <title>Draft genome sequence of Haematococcus lacustris strain NIES-144.</title>
        <authorList>
            <person name="Morimoto D."/>
            <person name="Nakagawa S."/>
            <person name="Yoshida T."/>
            <person name="Sawayama S."/>
        </authorList>
    </citation>
    <scope>NUCLEOTIDE SEQUENCE [LARGE SCALE GENOMIC DNA]</scope>
    <source>
        <strain evidence="1 2">NIES-144</strain>
    </source>
</reference>
<gene>
    <name evidence="1" type="ORF">HaLaN_25131</name>
</gene>
<accession>A0A699ZWQ6</accession>
<name>A0A699ZWQ6_HAELA</name>
<evidence type="ECO:0000313" key="2">
    <source>
        <dbReference type="Proteomes" id="UP000485058"/>
    </source>
</evidence>
<feature type="non-terminal residue" evidence="1">
    <location>
        <position position="84"/>
    </location>
</feature>